<dbReference type="PANTHER" id="PTHR24422">
    <property type="entry name" value="CHEMOTAXIS PROTEIN METHYLTRANSFERASE"/>
    <property type="match status" value="1"/>
</dbReference>
<proteinExistence type="predicted"/>
<dbReference type="EC" id="2.1.1.80" evidence="2"/>
<keyword evidence="2" id="KW-0808">Transferase</keyword>
<organism evidence="2 3">
    <name type="scientific">Paludibacter propionicigenes (strain DSM 17365 / JCM 13257 / WB4)</name>
    <dbReference type="NCBI Taxonomy" id="694427"/>
    <lineage>
        <taxon>Bacteria</taxon>
        <taxon>Pseudomonadati</taxon>
        <taxon>Bacteroidota</taxon>
        <taxon>Bacteroidia</taxon>
        <taxon>Bacteroidales</taxon>
        <taxon>Paludibacteraceae</taxon>
        <taxon>Paludibacter</taxon>
    </lineage>
</organism>
<dbReference type="PRINTS" id="PR00996">
    <property type="entry name" value="CHERMTFRASE"/>
</dbReference>
<dbReference type="GO" id="GO:0032259">
    <property type="term" value="P:methylation"/>
    <property type="evidence" value="ECO:0007669"/>
    <property type="project" value="UniProtKB-KW"/>
</dbReference>
<reference key="1">
    <citation type="submission" date="2010-11" db="EMBL/GenBank/DDBJ databases">
        <title>The complete genome of Paludibacter propionicigenes DSM 17365.</title>
        <authorList>
            <consortium name="US DOE Joint Genome Institute (JGI-PGF)"/>
            <person name="Lucas S."/>
            <person name="Copeland A."/>
            <person name="Lapidus A."/>
            <person name="Bruce D."/>
            <person name="Goodwin L."/>
            <person name="Pitluck S."/>
            <person name="Kyrpides N."/>
            <person name="Mavromatis K."/>
            <person name="Ivanova N."/>
            <person name="Munk A.C."/>
            <person name="Brettin T."/>
            <person name="Detter J.C."/>
            <person name="Han C."/>
            <person name="Tapia R."/>
            <person name="Land M."/>
            <person name="Hauser L."/>
            <person name="Markowitz V."/>
            <person name="Cheng J.-F."/>
            <person name="Hugenholtz P."/>
            <person name="Woyke T."/>
            <person name="Wu D."/>
            <person name="Gronow S."/>
            <person name="Wellnitz S."/>
            <person name="Brambilla E."/>
            <person name="Klenk H.-P."/>
            <person name="Eisen J.A."/>
        </authorList>
    </citation>
    <scope>NUCLEOTIDE SEQUENCE</scope>
    <source>
        <strain>WB4</strain>
    </source>
</reference>
<accession>E4T6G1</accession>
<dbReference type="STRING" id="694427.Palpr_2169"/>
<reference evidence="2 3" key="2">
    <citation type="journal article" date="2011" name="Stand. Genomic Sci.">
        <title>Complete genome sequence of Paludibacter propionicigenes type strain (WB4).</title>
        <authorList>
            <person name="Gronow S."/>
            <person name="Munk C."/>
            <person name="Lapidus A."/>
            <person name="Nolan M."/>
            <person name="Lucas S."/>
            <person name="Hammon N."/>
            <person name="Deshpande S."/>
            <person name="Cheng J.F."/>
            <person name="Tapia R."/>
            <person name="Han C."/>
            <person name="Goodwin L."/>
            <person name="Pitluck S."/>
            <person name="Liolios K."/>
            <person name="Ivanova N."/>
            <person name="Mavromatis K."/>
            <person name="Mikhailova N."/>
            <person name="Pati A."/>
            <person name="Chen A."/>
            <person name="Palaniappan K."/>
            <person name="Land M."/>
            <person name="Hauser L."/>
            <person name="Chang Y.J."/>
            <person name="Jeffries C.D."/>
            <person name="Brambilla E."/>
            <person name="Rohde M."/>
            <person name="Goker M."/>
            <person name="Detter J.C."/>
            <person name="Woyke T."/>
            <person name="Bristow J."/>
            <person name="Eisen J.A."/>
            <person name="Markowitz V."/>
            <person name="Hugenholtz P."/>
            <person name="Kyrpides N.C."/>
            <person name="Klenk H.P."/>
        </authorList>
    </citation>
    <scope>NUCLEOTIDE SEQUENCE [LARGE SCALE GENOMIC DNA]</scope>
    <source>
        <strain evidence="3">DSM 17365 / JCM 13257 / WB4</strain>
    </source>
</reference>
<name>E4T6G1_PALPW</name>
<dbReference type="SMART" id="SM00138">
    <property type="entry name" value="MeTrc"/>
    <property type="match status" value="1"/>
</dbReference>
<dbReference type="GO" id="GO:0008983">
    <property type="term" value="F:protein-glutamate O-methyltransferase activity"/>
    <property type="evidence" value="ECO:0007669"/>
    <property type="project" value="UniProtKB-EC"/>
</dbReference>
<dbReference type="HOGENOM" id="CLU_025854_1_1_10"/>
<keyword evidence="3" id="KW-1185">Reference proteome</keyword>
<evidence type="ECO:0000259" key="1">
    <source>
        <dbReference type="PROSITE" id="PS50123"/>
    </source>
</evidence>
<dbReference type="InterPro" id="IPR000780">
    <property type="entry name" value="CheR_MeTrfase"/>
</dbReference>
<dbReference type="SUPFAM" id="SSF53335">
    <property type="entry name" value="S-adenosyl-L-methionine-dependent methyltransferases"/>
    <property type="match status" value="1"/>
</dbReference>
<dbReference type="Pfam" id="PF01739">
    <property type="entry name" value="CheR"/>
    <property type="match status" value="1"/>
</dbReference>
<gene>
    <name evidence="2" type="ordered locus">Palpr_2169</name>
</gene>
<dbReference type="InterPro" id="IPR022642">
    <property type="entry name" value="CheR_C"/>
</dbReference>
<keyword evidence="2" id="KW-0489">Methyltransferase</keyword>
<dbReference type="PANTHER" id="PTHR24422:SF10">
    <property type="entry name" value="CHEMOTAXIS PROTEIN METHYLTRANSFERASE 2"/>
    <property type="match status" value="1"/>
</dbReference>
<dbReference type="Proteomes" id="UP000008718">
    <property type="component" value="Chromosome"/>
</dbReference>
<dbReference type="eggNOG" id="COG1352">
    <property type="taxonomic scope" value="Bacteria"/>
</dbReference>
<dbReference type="KEGG" id="ppn:Palpr_2169"/>
<dbReference type="OrthoDB" id="9816309at2"/>
<evidence type="ECO:0000313" key="3">
    <source>
        <dbReference type="Proteomes" id="UP000008718"/>
    </source>
</evidence>
<dbReference type="InterPro" id="IPR050903">
    <property type="entry name" value="Bact_Chemotaxis_MeTrfase"/>
</dbReference>
<evidence type="ECO:0000313" key="2">
    <source>
        <dbReference type="EMBL" id="ADQ80305.1"/>
    </source>
</evidence>
<dbReference type="InterPro" id="IPR029063">
    <property type="entry name" value="SAM-dependent_MTases_sf"/>
</dbReference>
<dbReference type="EMBL" id="CP002345">
    <property type="protein sequence ID" value="ADQ80305.1"/>
    <property type="molecule type" value="Genomic_DNA"/>
</dbReference>
<dbReference type="Gene3D" id="3.40.50.150">
    <property type="entry name" value="Vaccinia Virus protein VP39"/>
    <property type="match status" value="1"/>
</dbReference>
<dbReference type="CDD" id="cd02440">
    <property type="entry name" value="AdoMet_MTases"/>
    <property type="match status" value="1"/>
</dbReference>
<protein>
    <submittedName>
        <fullName evidence="2">MCP methyltransferase, CheR-type</fullName>
        <ecNumber evidence="2">2.1.1.80</ecNumber>
    </submittedName>
</protein>
<dbReference type="PROSITE" id="PS50123">
    <property type="entry name" value="CHER"/>
    <property type="match status" value="1"/>
</dbReference>
<feature type="domain" description="CheR-type methyltransferase" evidence="1">
    <location>
        <begin position="8"/>
        <end position="272"/>
    </location>
</feature>
<sequence>MKKMNIPISELLLERHGVDISKYDAGFLNKSIQKRKIETLCDSDNSYFDLVRQDKSESKHFISSLSVSYSEFFRNSLSFSVLEKIIIPSIMLDRVRIKRKEIRIWSAACAAGQETYSLAILLKEFSQAIGEKINFRIFATDQSELQIKEAKAGIYTESTLNNVTLRRHKNWFSKIGDNYKINEDLKENIDFSVFDLLSDYHTSPPSSIFGEFDLVICANLLFYYQPAFRSKIINKASHCLSSNGFILTSETEREFLLSAGFQEVYPQSAIFK</sequence>
<dbReference type="AlphaFoldDB" id="E4T6G1"/>